<organism evidence="4 5">
    <name type="scientific">Thiopseudomonas alkaliphila</name>
    <dbReference type="NCBI Taxonomy" id="1697053"/>
    <lineage>
        <taxon>Bacteria</taxon>
        <taxon>Pseudomonadati</taxon>
        <taxon>Pseudomonadota</taxon>
        <taxon>Gammaproteobacteria</taxon>
        <taxon>Pseudomonadales</taxon>
        <taxon>Pseudomonadaceae</taxon>
        <taxon>Thiopseudomonas</taxon>
    </lineage>
</organism>
<dbReference type="Pfam" id="PF25881">
    <property type="entry name" value="HH_YBHG"/>
    <property type="match status" value="1"/>
</dbReference>
<dbReference type="EMBL" id="CP012365">
    <property type="protein sequence ID" value="AKX59908.1"/>
    <property type="molecule type" value="Genomic_DNA"/>
</dbReference>
<dbReference type="STRING" id="1697053.AKN87_10555"/>
<gene>
    <name evidence="4" type="ORF">AKN88_08185</name>
</gene>
<dbReference type="Gene3D" id="2.40.50.100">
    <property type="match status" value="1"/>
</dbReference>
<evidence type="ECO:0000259" key="2">
    <source>
        <dbReference type="Pfam" id="PF25881"/>
    </source>
</evidence>
<dbReference type="AlphaFoldDB" id="A0A0K1XFF0"/>
<dbReference type="PATRIC" id="fig|1698449.3.peg.1646"/>
<dbReference type="PANTHER" id="PTHR30438:SF1">
    <property type="entry name" value="36 KDA ANTIGEN"/>
    <property type="match status" value="1"/>
</dbReference>
<evidence type="ECO:0000259" key="3">
    <source>
        <dbReference type="Pfam" id="PF25954"/>
    </source>
</evidence>
<feature type="domain" description="YbhG-like alpha-helical hairpin" evidence="2">
    <location>
        <begin position="101"/>
        <end position="210"/>
    </location>
</feature>
<evidence type="ECO:0000313" key="5">
    <source>
        <dbReference type="Proteomes" id="UP000063953"/>
    </source>
</evidence>
<dbReference type="InterPro" id="IPR058792">
    <property type="entry name" value="Beta-barrel_RND_2"/>
</dbReference>
<evidence type="ECO:0000256" key="1">
    <source>
        <dbReference type="SAM" id="Phobius"/>
    </source>
</evidence>
<dbReference type="Gene3D" id="2.40.30.170">
    <property type="match status" value="1"/>
</dbReference>
<dbReference type="Proteomes" id="UP000063953">
    <property type="component" value="Chromosome"/>
</dbReference>
<dbReference type="InterPro" id="IPR059052">
    <property type="entry name" value="HH_YbhG-like"/>
</dbReference>
<accession>A0A0K1XFF0</accession>
<evidence type="ECO:0000313" key="4">
    <source>
        <dbReference type="EMBL" id="AKX59908.1"/>
    </source>
</evidence>
<keyword evidence="5" id="KW-1185">Reference proteome</keyword>
<dbReference type="Pfam" id="PF25954">
    <property type="entry name" value="Beta-barrel_RND_2"/>
    <property type="match status" value="1"/>
</dbReference>
<name>A0A0K1XFF0_9GAMM</name>
<keyword evidence="1" id="KW-0472">Membrane</keyword>
<dbReference type="PANTHER" id="PTHR30438">
    <property type="entry name" value="36 KDA ANTIGEN-RELATED"/>
    <property type="match status" value="1"/>
</dbReference>
<proteinExistence type="predicted"/>
<feature type="domain" description="CusB-like beta-barrel" evidence="3">
    <location>
        <begin position="256"/>
        <end position="337"/>
    </location>
</feature>
<protein>
    <submittedName>
        <fullName evidence="4">Hemolysin secretion protein D</fullName>
    </submittedName>
</protein>
<keyword evidence="1" id="KW-1133">Transmembrane helix</keyword>
<feature type="transmembrane region" description="Helical" evidence="1">
    <location>
        <begin position="23"/>
        <end position="43"/>
    </location>
</feature>
<dbReference type="SUPFAM" id="SSF111369">
    <property type="entry name" value="HlyD-like secretion proteins"/>
    <property type="match status" value="2"/>
</dbReference>
<keyword evidence="1" id="KW-0812">Transmembrane</keyword>
<sequence>MNDSQSLTSNAQATAAPAKRRPLLTVLILLIILTLLVIGLWLANRPIPAQLEGMVDTDSINISSKATSRVLALEVKEGQTVQTGQLLVRMSSPEVEAKEQEALAHLASAQAIQQRSHTGAREEDLAALEASWRAAKAQADLAKVSARRAENLYAEGVIAAQRRDEARAARDSANQHEALTKAQYQRALNGEREEDLQVADSQVKIAEAGVFVTRSMQDEIQLTAPINGEIAKRFANVGELVPAGLPIYSLIDLDDLWVTVNLRENQFHSLKMGDELTGSVPALDHQIVTFKVSFINPQANFATWRATRQSSGYDVRSFEVRLTATQQVEGLRPGMSVLFAWPQP</sequence>
<reference evidence="4 5" key="1">
    <citation type="journal article" date="2015" name="Genome Announc.">
        <title>Genome Sequences of Oblitimonas alkaliphila gen. nov. sp. nov. (Proposed), a Novel Bacterium of the Pseudomonadaceae Family.</title>
        <authorList>
            <person name="Lauer A.C."/>
            <person name="Nicholson A.C."/>
            <person name="Humrighouse B.W."/>
            <person name="Emery B."/>
            <person name="Drobish A."/>
            <person name="Juieng P."/>
            <person name="Loparev V."/>
            <person name="McQuiston J.R."/>
        </authorList>
    </citation>
    <scope>NUCLEOTIDE SEQUENCE [LARGE SCALE GENOMIC DNA]</scope>
    <source>
        <strain evidence="4 5">E5571</strain>
    </source>
</reference>
<dbReference type="RefSeq" id="WP_053101082.1">
    <property type="nucleotide sequence ID" value="NZ_CP012365.1"/>
</dbReference>